<evidence type="ECO:0000313" key="1">
    <source>
        <dbReference type="EMBL" id="MPM93346.1"/>
    </source>
</evidence>
<organism evidence="1">
    <name type="scientific">bioreactor metagenome</name>
    <dbReference type="NCBI Taxonomy" id="1076179"/>
    <lineage>
        <taxon>unclassified sequences</taxon>
        <taxon>metagenomes</taxon>
        <taxon>ecological metagenomes</taxon>
    </lineage>
</organism>
<dbReference type="Pfam" id="PF20095">
    <property type="entry name" value="DUF6485"/>
    <property type="match status" value="1"/>
</dbReference>
<proteinExistence type="predicted"/>
<comment type="caution">
    <text evidence="1">The sequence shown here is derived from an EMBL/GenBank/DDBJ whole genome shotgun (WGS) entry which is preliminary data.</text>
</comment>
<dbReference type="EMBL" id="VSSQ01040163">
    <property type="protein sequence ID" value="MPM93346.1"/>
    <property type="molecule type" value="Genomic_DNA"/>
</dbReference>
<evidence type="ECO:0008006" key="2">
    <source>
        <dbReference type="Google" id="ProtNLM"/>
    </source>
</evidence>
<reference evidence="1" key="1">
    <citation type="submission" date="2019-08" db="EMBL/GenBank/DDBJ databases">
        <authorList>
            <person name="Kucharzyk K."/>
            <person name="Murdoch R.W."/>
            <person name="Higgins S."/>
            <person name="Loffler F."/>
        </authorList>
    </citation>
    <scope>NUCLEOTIDE SEQUENCE</scope>
</reference>
<dbReference type="AlphaFoldDB" id="A0A645DVI1"/>
<name>A0A645DVI1_9ZZZZ</name>
<gene>
    <name evidence="1" type="ORF">SDC9_140483</name>
</gene>
<accession>A0A645DVI1</accession>
<protein>
    <recommendedName>
        <fullName evidence="2">Cytosolic protein</fullName>
    </recommendedName>
</protein>
<sequence length="62" mass="7053">MSNCVNAATCPCTYACKRHGKCCECVAYHRDDGEFPACFFTKEGEKTYDRSLSNLLKDRHVK</sequence>